<dbReference type="AlphaFoldDB" id="A0A7S1AAX2"/>
<sequence length="292" mass="33957">MLSGRKRWFFLDPFKYHQDLQWARGEKFRPDNPLLNMWTDWVYLDPDHVDLIVQHRLREMDYYELIQEPGDCIVLPYAILHQVQKLDDALQVAASWMFVPETIYEEQVCAEAPLEEDLPLGAMDVLYMYNGTGLIPQGYMDPLQMVGKVEHRMMKKKERYLTLATFTEVVTEGEAILKTIEGREDKIRSIFDTLTSKAKEPKRGLTRRELTAVPLRLWAKPAAEGDYEGPLQSDIGEEYVACDDAEMAKMSEFVRARLATHRSADPDPKEAQNFTQPKNTRIWKKRGLRSEL</sequence>
<accession>A0A7S1AAX2</accession>
<dbReference type="EMBL" id="HBFQ01031026">
    <property type="protein sequence ID" value="CAD8847520.1"/>
    <property type="molecule type" value="Transcribed_RNA"/>
</dbReference>
<organism evidence="2">
    <name type="scientific">Noctiluca scintillans</name>
    <name type="common">Sea sparkle</name>
    <name type="synonym">Red tide dinoflagellate</name>
    <dbReference type="NCBI Taxonomy" id="2966"/>
    <lineage>
        <taxon>Eukaryota</taxon>
        <taxon>Sar</taxon>
        <taxon>Alveolata</taxon>
        <taxon>Dinophyceae</taxon>
        <taxon>Noctilucales</taxon>
        <taxon>Noctilucaceae</taxon>
        <taxon>Noctiluca</taxon>
    </lineage>
</organism>
<feature type="compositionally biased region" description="Basic residues" evidence="1">
    <location>
        <begin position="281"/>
        <end position="292"/>
    </location>
</feature>
<evidence type="ECO:0000256" key="1">
    <source>
        <dbReference type="SAM" id="MobiDB-lite"/>
    </source>
</evidence>
<name>A0A7S1AAX2_NOCSC</name>
<dbReference type="Gene3D" id="2.60.120.650">
    <property type="entry name" value="Cupin"/>
    <property type="match status" value="1"/>
</dbReference>
<evidence type="ECO:0000313" key="2">
    <source>
        <dbReference type="EMBL" id="CAD8847520.1"/>
    </source>
</evidence>
<dbReference type="SUPFAM" id="SSF51197">
    <property type="entry name" value="Clavaminate synthase-like"/>
    <property type="match status" value="1"/>
</dbReference>
<protein>
    <recommendedName>
        <fullName evidence="3">JmjC domain-containing protein</fullName>
    </recommendedName>
</protein>
<gene>
    <name evidence="2" type="ORF">NSCI0253_LOCUS21870</name>
</gene>
<proteinExistence type="predicted"/>
<evidence type="ECO:0008006" key="3">
    <source>
        <dbReference type="Google" id="ProtNLM"/>
    </source>
</evidence>
<feature type="region of interest" description="Disordered" evidence="1">
    <location>
        <begin position="259"/>
        <end position="292"/>
    </location>
</feature>
<reference evidence="2" key="1">
    <citation type="submission" date="2021-01" db="EMBL/GenBank/DDBJ databases">
        <authorList>
            <person name="Corre E."/>
            <person name="Pelletier E."/>
            <person name="Niang G."/>
            <person name="Scheremetjew M."/>
            <person name="Finn R."/>
            <person name="Kale V."/>
            <person name="Holt S."/>
            <person name="Cochrane G."/>
            <person name="Meng A."/>
            <person name="Brown T."/>
            <person name="Cohen L."/>
        </authorList>
    </citation>
    <scope>NUCLEOTIDE SEQUENCE</scope>
</reference>